<name>A0A9P0GI79_9CUCU</name>
<protein>
    <submittedName>
        <fullName evidence="1">Uncharacterized protein</fullName>
    </submittedName>
</protein>
<dbReference type="Proteomes" id="UP001153636">
    <property type="component" value="Chromosome 5"/>
</dbReference>
<reference evidence="1" key="1">
    <citation type="submission" date="2022-01" db="EMBL/GenBank/DDBJ databases">
        <authorList>
            <person name="King R."/>
        </authorList>
    </citation>
    <scope>NUCLEOTIDE SEQUENCE</scope>
</reference>
<proteinExistence type="predicted"/>
<evidence type="ECO:0000313" key="1">
    <source>
        <dbReference type="EMBL" id="CAH1110690.1"/>
    </source>
</evidence>
<gene>
    <name evidence="1" type="ORF">PSYICH_LOCUS11254</name>
</gene>
<evidence type="ECO:0000313" key="2">
    <source>
        <dbReference type="Proteomes" id="UP001153636"/>
    </source>
</evidence>
<organism evidence="1 2">
    <name type="scientific">Psylliodes chrysocephalus</name>
    <dbReference type="NCBI Taxonomy" id="3402493"/>
    <lineage>
        <taxon>Eukaryota</taxon>
        <taxon>Metazoa</taxon>
        <taxon>Ecdysozoa</taxon>
        <taxon>Arthropoda</taxon>
        <taxon>Hexapoda</taxon>
        <taxon>Insecta</taxon>
        <taxon>Pterygota</taxon>
        <taxon>Neoptera</taxon>
        <taxon>Endopterygota</taxon>
        <taxon>Coleoptera</taxon>
        <taxon>Polyphaga</taxon>
        <taxon>Cucujiformia</taxon>
        <taxon>Chrysomeloidea</taxon>
        <taxon>Chrysomelidae</taxon>
        <taxon>Galerucinae</taxon>
        <taxon>Alticini</taxon>
        <taxon>Psylliodes</taxon>
    </lineage>
</organism>
<dbReference type="EMBL" id="OV651817">
    <property type="protein sequence ID" value="CAH1110690.1"/>
    <property type="molecule type" value="Genomic_DNA"/>
</dbReference>
<dbReference type="AlphaFoldDB" id="A0A9P0GI79"/>
<sequence>MRLLKSRILIVLCKNMGAQHSTSLFYCEARSVAKTKIQKKDCFLDKYFVKKEIKYRKVDANVPRKFSMVYNLPNGKIEWQPENILSDSQTKTRNTMVDLVNVDTVEYDSQQVNLLSTPKPKLDL</sequence>
<keyword evidence="2" id="KW-1185">Reference proteome</keyword>
<accession>A0A9P0GI79</accession>